<dbReference type="InterPro" id="IPR014044">
    <property type="entry name" value="CAP_dom"/>
</dbReference>
<organism evidence="3 4">
    <name type="scientific">Gracilibacillus xinjiangensis</name>
    <dbReference type="NCBI Taxonomy" id="1193282"/>
    <lineage>
        <taxon>Bacteria</taxon>
        <taxon>Bacillati</taxon>
        <taxon>Bacillota</taxon>
        <taxon>Bacilli</taxon>
        <taxon>Bacillales</taxon>
        <taxon>Bacillaceae</taxon>
        <taxon>Gracilibacillus</taxon>
    </lineage>
</organism>
<dbReference type="InterPro" id="IPR029410">
    <property type="entry name" value="CAP_assoc"/>
</dbReference>
<dbReference type="RefSeq" id="WP_390253578.1">
    <property type="nucleotide sequence ID" value="NZ_JBHSDT010000008.1"/>
</dbReference>
<dbReference type="Pfam" id="PF00188">
    <property type="entry name" value="CAP"/>
    <property type="match status" value="1"/>
</dbReference>
<protein>
    <submittedName>
        <fullName evidence="3">CAP domain-containing protein</fullName>
    </submittedName>
</protein>
<sequence>MKKILIFLVIIAAVVSPFLLKDDEQIIRRNQLVKSTGITQKETVNENHPVIKYSRSLWGYLGKNILHFEQDFGKADRTDPSLYGYEWKIYYDENSYIQVGVMDSSIVTLYTTSEQADLQPFAIGQSYDDLKANHNLNQMIEFEHIRFKLSEKDIKERPVIALDNNVFAQLFIDSFTNKIAGIRFMNKDVFELHKPYEVYYYGEIKEAKKPNDEEWKMIEKGMENQIYDITNTIRKSYGLNLLQWDEKASFAAKAHSEDMEKQNYFSHYRLNGDGLQERLVEAGAYYLSAGENIAANYVDVPAVIHGWLNSDGHREALLKEDYTHLGVGTYKLYYTQNFLEK</sequence>
<dbReference type="CDD" id="cd05379">
    <property type="entry name" value="CAP_bacterial"/>
    <property type="match status" value="1"/>
</dbReference>
<feature type="domain" description="CAP-associated" evidence="2">
    <location>
        <begin position="61"/>
        <end position="196"/>
    </location>
</feature>
<accession>A0ABV8WXT7</accession>
<comment type="caution">
    <text evidence="3">The sequence shown here is derived from an EMBL/GenBank/DDBJ whole genome shotgun (WGS) entry which is preliminary data.</text>
</comment>
<evidence type="ECO:0000313" key="4">
    <source>
        <dbReference type="Proteomes" id="UP001595882"/>
    </source>
</evidence>
<evidence type="ECO:0000259" key="1">
    <source>
        <dbReference type="Pfam" id="PF00188"/>
    </source>
</evidence>
<dbReference type="Proteomes" id="UP001595882">
    <property type="component" value="Unassembled WGS sequence"/>
</dbReference>
<proteinExistence type="predicted"/>
<gene>
    <name evidence="3" type="ORF">ACFOY7_16600</name>
</gene>
<keyword evidence="4" id="KW-1185">Reference proteome</keyword>
<dbReference type="PANTHER" id="PTHR31157">
    <property type="entry name" value="SCP DOMAIN-CONTAINING PROTEIN"/>
    <property type="match status" value="1"/>
</dbReference>
<dbReference type="PANTHER" id="PTHR31157:SF26">
    <property type="entry name" value="SCP-LIKE EXTRACELLULAR PROTEIN"/>
    <property type="match status" value="1"/>
</dbReference>
<evidence type="ECO:0000259" key="2">
    <source>
        <dbReference type="Pfam" id="PF14504"/>
    </source>
</evidence>
<name>A0ABV8WXT7_9BACI</name>
<dbReference type="SUPFAM" id="SSF55797">
    <property type="entry name" value="PR-1-like"/>
    <property type="match status" value="1"/>
</dbReference>
<dbReference type="EMBL" id="JBHSDT010000008">
    <property type="protein sequence ID" value="MFC4404690.1"/>
    <property type="molecule type" value="Genomic_DNA"/>
</dbReference>
<dbReference type="Pfam" id="PF14504">
    <property type="entry name" value="CAP_assoc_N"/>
    <property type="match status" value="1"/>
</dbReference>
<evidence type="ECO:0000313" key="3">
    <source>
        <dbReference type="EMBL" id="MFC4404690.1"/>
    </source>
</evidence>
<reference evidence="4" key="1">
    <citation type="journal article" date="2019" name="Int. J. Syst. Evol. Microbiol.">
        <title>The Global Catalogue of Microorganisms (GCM) 10K type strain sequencing project: providing services to taxonomists for standard genome sequencing and annotation.</title>
        <authorList>
            <consortium name="The Broad Institute Genomics Platform"/>
            <consortium name="The Broad Institute Genome Sequencing Center for Infectious Disease"/>
            <person name="Wu L."/>
            <person name="Ma J."/>
        </authorList>
    </citation>
    <scope>NUCLEOTIDE SEQUENCE [LARGE SCALE GENOMIC DNA]</scope>
    <source>
        <strain evidence="4">CCUG 37865</strain>
    </source>
</reference>
<dbReference type="InterPro" id="IPR035940">
    <property type="entry name" value="CAP_sf"/>
</dbReference>
<dbReference type="Gene3D" id="3.40.33.10">
    <property type="entry name" value="CAP"/>
    <property type="match status" value="1"/>
</dbReference>
<feature type="domain" description="SCP" evidence="1">
    <location>
        <begin position="228"/>
        <end position="336"/>
    </location>
</feature>